<dbReference type="OrthoDB" id="10446692at2759"/>
<proteinExistence type="predicted"/>
<feature type="compositionally biased region" description="Basic and acidic residues" evidence="1">
    <location>
        <begin position="13"/>
        <end position="24"/>
    </location>
</feature>
<accession>A0A8X7QA81</accession>
<name>A0A8X7QA81_BRACI</name>
<feature type="region of interest" description="Disordered" evidence="1">
    <location>
        <begin position="1"/>
        <end position="25"/>
    </location>
</feature>
<dbReference type="EMBL" id="JAAMPC010000014">
    <property type="protein sequence ID" value="KAG2266450.1"/>
    <property type="molecule type" value="Genomic_DNA"/>
</dbReference>
<evidence type="ECO:0000313" key="3">
    <source>
        <dbReference type="Proteomes" id="UP000886595"/>
    </source>
</evidence>
<sequence>MFEGEAAATGKGSSEEEGSKELENKATLTTIVSTLENISRKFDQIDSRFNAYELDRIRPLMDQKTIDDMVKALVEERLKVLGKNNLAKELDKDIGVKRTLAEEFGSVAKATDLDSHLDFIYISHAKATKDDKDAKVPPYGRGCMGRRTVKDEDAADKKKAVQAEATLKRKEKADDVLLTCGLLERSLRERVAKGKKNNSRPSRIVLSRSLDLDKEKRSYCSSTVAVGGREKLSRFGK</sequence>
<dbReference type="AlphaFoldDB" id="A0A8X7QA81"/>
<organism evidence="2 3">
    <name type="scientific">Brassica carinata</name>
    <name type="common">Ethiopian mustard</name>
    <name type="synonym">Abyssinian cabbage</name>
    <dbReference type="NCBI Taxonomy" id="52824"/>
    <lineage>
        <taxon>Eukaryota</taxon>
        <taxon>Viridiplantae</taxon>
        <taxon>Streptophyta</taxon>
        <taxon>Embryophyta</taxon>
        <taxon>Tracheophyta</taxon>
        <taxon>Spermatophyta</taxon>
        <taxon>Magnoliopsida</taxon>
        <taxon>eudicotyledons</taxon>
        <taxon>Gunneridae</taxon>
        <taxon>Pentapetalae</taxon>
        <taxon>rosids</taxon>
        <taxon>malvids</taxon>
        <taxon>Brassicales</taxon>
        <taxon>Brassicaceae</taxon>
        <taxon>Brassiceae</taxon>
        <taxon>Brassica</taxon>
    </lineage>
</organism>
<protein>
    <submittedName>
        <fullName evidence="2">Uncharacterized protein</fullName>
    </submittedName>
</protein>
<comment type="caution">
    <text evidence="2">The sequence shown here is derived from an EMBL/GenBank/DDBJ whole genome shotgun (WGS) entry which is preliminary data.</text>
</comment>
<dbReference type="Proteomes" id="UP000886595">
    <property type="component" value="Unassembled WGS sequence"/>
</dbReference>
<evidence type="ECO:0000313" key="2">
    <source>
        <dbReference type="EMBL" id="KAG2266450.1"/>
    </source>
</evidence>
<reference evidence="2 3" key="1">
    <citation type="submission" date="2020-02" db="EMBL/GenBank/DDBJ databases">
        <authorList>
            <person name="Ma Q."/>
            <person name="Huang Y."/>
            <person name="Song X."/>
            <person name="Pei D."/>
        </authorList>
    </citation>
    <scope>NUCLEOTIDE SEQUENCE [LARGE SCALE GENOMIC DNA]</scope>
    <source>
        <strain evidence="2">Sxm20200214</strain>
        <tissue evidence="2">Leaf</tissue>
    </source>
</reference>
<feature type="compositionally biased region" description="Low complexity" evidence="1">
    <location>
        <begin position="1"/>
        <end position="12"/>
    </location>
</feature>
<gene>
    <name evidence="2" type="ORF">Bca52824_073529</name>
</gene>
<evidence type="ECO:0000256" key="1">
    <source>
        <dbReference type="SAM" id="MobiDB-lite"/>
    </source>
</evidence>
<keyword evidence="3" id="KW-1185">Reference proteome</keyword>